<evidence type="ECO:0000313" key="18">
    <source>
        <dbReference type="EMBL" id="MFD2760419.1"/>
    </source>
</evidence>
<feature type="transmembrane region" description="Helical" evidence="16">
    <location>
        <begin position="313"/>
        <end position="333"/>
    </location>
</feature>
<dbReference type="RefSeq" id="WP_382391880.1">
    <property type="nucleotide sequence ID" value="NZ_JBHUNA010000009.1"/>
</dbReference>
<keyword evidence="8 16" id="KW-0547">Nucleotide-binding</keyword>
<dbReference type="InterPro" id="IPR059000">
    <property type="entry name" value="ATPase_P-type_domA"/>
</dbReference>
<dbReference type="EC" id="7.2.2.21" evidence="14"/>
<dbReference type="InterPro" id="IPR006121">
    <property type="entry name" value="HMA_dom"/>
</dbReference>
<evidence type="ECO:0000313" key="19">
    <source>
        <dbReference type="Proteomes" id="UP001597502"/>
    </source>
</evidence>
<keyword evidence="16" id="KW-1003">Cell membrane</keyword>
<dbReference type="Gene3D" id="3.40.50.1000">
    <property type="entry name" value="HAD superfamily/HAD-like"/>
    <property type="match status" value="1"/>
</dbReference>
<dbReference type="SUPFAM" id="SSF81665">
    <property type="entry name" value="Calcium ATPase, transmembrane domain M"/>
    <property type="match status" value="1"/>
</dbReference>
<evidence type="ECO:0000256" key="2">
    <source>
        <dbReference type="ARBA" id="ARBA00006024"/>
    </source>
</evidence>
<dbReference type="CDD" id="cd07545">
    <property type="entry name" value="P-type_ATPase_Cd-like"/>
    <property type="match status" value="1"/>
</dbReference>
<gene>
    <name evidence="18" type="ORF">ACFSUO_05475</name>
</gene>
<comment type="catalytic activity">
    <reaction evidence="15">
        <text>Cd(2+)(in) + ATP + H2O = Cd(2+)(out) + ADP + phosphate + H(+)</text>
        <dbReference type="Rhea" id="RHEA:12132"/>
        <dbReference type="ChEBI" id="CHEBI:15377"/>
        <dbReference type="ChEBI" id="CHEBI:15378"/>
        <dbReference type="ChEBI" id="CHEBI:30616"/>
        <dbReference type="ChEBI" id="CHEBI:43474"/>
        <dbReference type="ChEBI" id="CHEBI:48775"/>
        <dbReference type="ChEBI" id="CHEBI:456216"/>
        <dbReference type="EC" id="7.2.2.21"/>
    </reaction>
</comment>
<feature type="transmembrane region" description="Helical" evidence="16">
    <location>
        <begin position="345"/>
        <end position="369"/>
    </location>
</feature>
<dbReference type="Proteomes" id="UP001597502">
    <property type="component" value="Unassembled WGS sequence"/>
</dbReference>
<evidence type="ECO:0000256" key="1">
    <source>
        <dbReference type="ARBA" id="ARBA00004141"/>
    </source>
</evidence>
<organism evidence="18 19">
    <name type="scientific">Lentibacillus juripiscarius</name>
    <dbReference type="NCBI Taxonomy" id="257446"/>
    <lineage>
        <taxon>Bacteria</taxon>
        <taxon>Bacillati</taxon>
        <taxon>Bacillota</taxon>
        <taxon>Bacilli</taxon>
        <taxon>Bacillales</taxon>
        <taxon>Bacillaceae</taxon>
        <taxon>Lentibacillus</taxon>
    </lineage>
</organism>
<dbReference type="Pfam" id="PF00122">
    <property type="entry name" value="E1-E2_ATPase"/>
    <property type="match status" value="1"/>
</dbReference>
<protein>
    <recommendedName>
        <fullName evidence="14">Cd(2+)-exporting ATPase</fullName>
        <ecNumber evidence="14">7.2.2.21</ecNumber>
    </recommendedName>
</protein>
<reference evidence="19" key="1">
    <citation type="journal article" date="2019" name="Int. J. Syst. Evol. Microbiol.">
        <title>The Global Catalogue of Microorganisms (GCM) 10K type strain sequencing project: providing services to taxonomists for standard genome sequencing and annotation.</title>
        <authorList>
            <consortium name="The Broad Institute Genomics Platform"/>
            <consortium name="The Broad Institute Genome Sequencing Center for Infectious Disease"/>
            <person name="Wu L."/>
            <person name="Ma J."/>
        </authorList>
    </citation>
    <scope>NUCLEOTIDE SEQUENCE [LARGE SCALE GENOMIC DNA]</scope>
    <source>
        <strain evidence="19">TISTR 1535</strain>
    </source>
</reference>
<dbReference type="InterPro" id="IPR023298">
    <property type="entry name" value="ATPase_P-typ_TM_dom_sf"/>
</dbReference>
<evidence type="ECO:0000256" key="9">
    <source>
        <dbReference type="ARBA" id="ARBA00022840"/>
    </source>
</evidence>
<evidence type="ECO:0000256" key="6">
    <source>
        <dbReference type="ARBA" id="ARBA00022692"/>
    </source>
</evidence>
<dbReference type="NCBIfam" id="TIGR01494">
    <property type="entry name" value="ATPase_P-type"/>
    <property type="match status" value="1"/>
</dbReference>
<dbReference type="CDD" id="cd00371">
    <property type="entry name" value="HMA"/>
    <property type="match status" value="1"/>
</dbReference>
<dbReference type="SFLD" id="SFLDF00027">
    <property type="entry name" value="p-type_atpase"/>
    <property type="match status" value="1"/>
</dbReference>
<name>A0ABW5V6E9_9BACI</name>
<comment type="subcellular location">
    <subcellularLocation>
        <location evidence="16">Cell membrane</location>
    </subcellularLocation>
    <subcellularLocation>
        <location evidence="1">Membrane</location>
        <topology evidence="1">Multi-pass membrane protein</topology>
    </subcellularLocation>
</comment>
<dbReference type="Pfam" id="PF00403">
    <property type="entry name" value="HMA"/>
    <property type="match status" value="1"/>
</dbReference>
<dbReference type="InterPro" id="IPR036412">
    <property type="entry name" value="HAD-like_sf"/>
</dbReference>
<proteinExistence type="inferred from homology"/>
<keyword evidence="5" id="KW-0597">Phosphoprotein</keyword>
<keyword evidence="12" id="KW-0406">Ion transport</keyword>
<dbReference type="NCBIfam" id="TIGR01525">
    <property type="entry name" value="ATPase-IB_hvy"/>
    <property type="match status" value="1"/>
</dbReference>
<dbReference type="InterPro" id="IPR001757">
    <property type="entry name" value="P_typ_ATPase"/>
</dbReference>
<evidence type="ECO:0000256" key="3">
    <source>
        <dbReference type="ARBA" id="ARBA00022448"/>
    </source>
</evidence>
<dbReference type="InterPro" id="IPR036163">
    <property type="entry name" value="HMA_dom_sf"/>
</dbReference>
<keyword evidence="6 16" id="KW-0812">Transmembrane</keyword>
<dbReference type="SUPFAM" id="SSF56784">
    <property type="entry name" value="HAD-like"/>
    <property type="match status" value="1"/>
</dbReference>
<comment type="similarity">
    <text evidence="2 16">Belongs to the cation transport ATPase (P-type) (TC 3.A.3) family. Type IB subfamily.</text>
</comment>
<feature type="transmembrane region" description="Helical" evidence="16">
    <location>
        <begin position="654"/>
        <end position="670"/>
    </location>
</feature>
<dbReference type="InterPro" id="IPR051014">
    <property type="entry name" value="Cation_Transport_ATPase_IB"/>
</dbReference>
<keyword evidence="13 16" id="KW-0472">Membrane</keyword>
<dbReference type="InterPro" id="IPR018303">
    <property type="entry name" value="ATPase_P-typ_P_site"/>
</dbReference>
<evidence type="ECO:0000256" key="5">
    <source>
        <dbReference type="ARBA" id="ARBA00022553"/>
    </source>
</evidence>
<dbReference type="NCBIfam" id="TIGR01511">
    <property type="entry name" value="ATPase-IB1_Cu"/>
    <property type="match status" value="1"/>
</dbReference>
<dbReference type="PROSITE" id="PS00154">
    <property type="entry name" value="ATPASE_E1_E2"/>
    <property type="match status" value="1"/>
</dbReference>
<evidence type="ECO:0000256" key="11">
    <source>
        <dbReference type="ARBA" id="ARBA00022989"/>
    </source>
</evidence>
<dbReference type="SUPFAM" id="SSF55008">
    <property type="entry name" value="HMA, heavy metal-associated domain"/>
    <property type="match status" value="1"/>
</dbReference>
<evidence type="ECO:0000256" key="14">
    <source>
        <dbReference type="ARBA" id="ARBA00039103"/>
    </source>
</evidence>
<evidence type="ECO:0000256" key="15">
    <source>
        <dbReference type="ARBA" id="ARBA00049338"/>
    </source>
</evidence>
<feature type="transmembrane region" description="Helical" evidence="16">
    <location>
        <begin position="86"/>
        <end position="105"/>
    </location>
</feature>
<dbReference type="PANTHER" id="PTHR48085:SF5">
    <property type="entry name" value="CADMIUM_ZINC-TRANSPORTING ATPASE HMA4-RELATED"/>
    <property type="match status" value="1"/>
</dbReference>
<evidence type="ECO:0000256" key="16">
    <source>
        <dbReference type="RuleBase" id="RU362081"/>
    </source>
</evidence>
<evidence type="ECO:0000256" key="12">
    <source>
        <dbReference type="ARBA" id="ARBA00023065"/>
    </source>
</evidence>
<dbReference type="SFLD" id="SFLDS00003">
    <property type="entry name" value="Haloacid_Dehalogenase"/>
    <property type="match status" value="1"/>
</dbReference>
<keyword evidence="7 16" id="KW-0479">Metal-binding</keyword>
<dbReference type="PRINTS" id="PR00941">
    <property type="entry name" value="CDATPASE"/>
</dbReference>
<dbReference type="SUPFAM" id="SSF81653">
    <property type="entry name" value="Calcium ATPase, transduction domain A"/>
    <property type="match status" value="1"/>
</dbReference>
<dbReference type="InterPro" id="IPR023299">
    <property type="entry name" value="ATPase_P-typ_cyto_dom_N"/>
</dbReference>
<dbReference type="NCBIfam" id="TIGR01512">
    <property type="entry name" value="ATPase-IB2_Cd"/>
    <property type="match status" value="1"/>
</dbReference>
<keyword evidence="10" id="KW-1278">Translocase</keyword>
<dbReference type="EMBL" id="JBHUNA010000009">
    <property type="protein sequence ID" value="MFD2760419.1"/>
    <property type="molecule type" value="Genomic_DNA"/>
</dbReference>
<dbReference type="InterPro" id="IPR008250">
    <property type="entry name" value="ATPase_P-typ_transduc_dom_A_sf"/>
</dbReference>
<feature type="domain" description="HMA" evidence="17">
    <location>
        <begin position="4"/>
        <end position="67"/>
    </location>
</feature>
<accession>A0ABW5V6E9</accession>
<dbReference type="InterPro" id="IPR044492">
    <property type="entry name" value="P_typ_ATPase_HD_dom"/>
</dbReference>
<evidence type="ECO:0000256" key="7">
    <source>
        <dbReference type="ARBA" id="ARBA00022723"/>
    </source>
</evidence>
<keyword evidence="9 16" id="KW-0067">ATP-binding</keyword>
<keyword evidence="11 16" id="KW-1133">Transmembrane helix</keyword>
<evidence type="ECO:0000256" key="8">
    <source>
        <dbReference type="ARBA" id="ARBA00022741"/>
    </source>
</evidence>
<sequence>MEDNKNVYRLQGLSCTNCAAKFEKNIRDIQTVNNVDLNFGASKITVYGDASIEQLEQAGAFDGIKVYPERQRQTEKKEPFWKNRENVMAMVSLFFIGIGYVLSFQLGEDNVLTIGTFATAILIGGFELFKVGVNNLTKFQFDMKTLMTVAIIGAAVIGEWGEGAVVVFLFALSEALEGYSMDKARQSIQSLMDIAPNRATIRRGDEIIEMDVEDVRINDVMIIKPGQKIAMDGEVVNGQSSINQSAITGESIPAHKNVGDEVFAGTLNEEGVLEVRVTKHAEDTTISQIIHLVEEAQAERAPSQQFVDKFAKYYTPAIMGIAFFVAVIPPLFMGGLWSEWVYQGLAVLVVGCPCALVISTPVAIVTAIGNAARKGVLIKGGIHLEETGRLKVVAFDKTGTLTEGVPEVTDVVPTSGMEQDKLLGIAAAIEEYSQHPLASAIIRKAEQDNTESYNAEDFQSITGKGAKALIKQITYYIGSPSLFHELGSVSNKIHQQIKDLQTQGKTVMLVGNEQEINGLIAVADQVRKGSPSILQKLHKLGVKKTVMLTGDNEGTGKAIGQQLGISEVKAELLPQEKLDAIKSLREQHGNVAMVGDGVNDAPALATATVGVAMGGAGTDTALETADIALMADDLDKLPYTISLSRKALNVIKQNVIFALGLKVIALLLVIPGWLTLWLAIFADMGATLIVILNSLRLMKSKYSD</sequence>
<dbReference type="Gene3D" id="3.30.70.100">
    <property type="match status" value="1"/>
</dbReference>
<dbReference type="InterPro" id="IPR023214">
    <property type="entry name" value="HAD_sf"/>
</dbReference>
<evidence type="ECO:0000256" key="10">
    <source>
        <dbReference type="ARBA" id="ARBA00022967"/>
    </source>
</evidence>
<comment type="caution">
    <text evidence="18">The sequence shown here is derived from an EMBL/GenBank/DDBJ whole genome shotgun (WGS) entry which is preliminary data.</text>
</comment>
<dbReference type="SFLD" id="SFLDG00002">
    <property type="entry name" value="C1.7:_P-type_atpase_like"/>
    <property type="match status" value="1"/>
</dbReference>
<keyword evidence="19" id="KW-1185">Reference proteome</keyword>
<keyword evidence="4" id="KW-0104">Cadmium</keyword>
<dbReference type="Gene3D" id="3.40.1110.10">
    <property type="entry name" value="Calcium-transporting ATPase, cytoplasmic domain N"/>
    <property type="match status" value="1"/>
</dbReference>
<dbReference type="Pfam" id="PF00702">
    <property type="entry name" value="Hydrolase"/>
    <property type="match status" value="1"/>
</dbReference>
<dbReference type="InterPro" id="IPR027256">
    <property type="entry name" value="P-typ_ATPase_IB"/>
</dbReference>
<dbReference type="Gene3D" id="2.70.150.10">
    <property type="entry name" value="Calcium-transporting ATPase, cytoplasmic transduction domain A"/>
    <property type="match status" value="1"/>
</dbReference>
<dbReference type="PANTHER" id="PTHR48085">
    <property type="entry name" value="CADMIUM/ZINC-TRANSPORTING ATPASE HMA2-RELATED"/>
    <property type="match status" value="1"/>
</dbReference>
<keyword evidence="3" id="KW-0813">Transport</keyword>
<evidence type="ECO:0000259" key="17">
    <source>
        <dbReference type="PROSITE" id="PS50846"/>
    </source>
</evidence>
<dbReference type="PROSITE" id="PS50846">
    <property type="entry name" value="HMA_2"/>
    <property type="match status" value="1"/>
</dbReference>
<evidence type="ECO:0000256" key="4">
    <source>
        <dbReference type="ARBA" id="ARBA00022539"/>
    </source>
</evidence>
<dbReference type="PRINTS" id="PR00119">
    <property type="entry name" value="CATATPASE"/>
</dbReference>
<evidence type="ECO:0000256" key="13">
    <source>
        <dbReference type="ARBA" id="ARBA00023136"/>
    </source>
</evidence>
<dbReference type="PROSITE" id="PS01229">
    <property type="entry name" value="COF_2"/>
    <property type="match status" value="1"/>
</dbReference>
<feature type="transmembrane region" description="Helical" evidence="16">
    <location>
        <begin position="111"/>
        <end position="129"/>
    </location>
</feature>